<evidence type="ECO:0008006" key="3">
    <source>
        <dbReference type="Google" id="ProtNLM"/>
    </source>
</evidence>
<reference evidence="1 2" key="1">
    <citation type="journal article" date="2016" name="Front. Microbiol.">
        <title>Single-Cell (Meta-)Genomics of a Dimorphic Candidatus Thiomargarita nelsonii Reveals Genomic Plasticity.</title>
        <authorList>
            <person name="Flood B.E."/>
            <person name="Fliss P."/>
            <person name="Jones D.S."/>
            <person name="Dick G.J."/>
            <person name="Jain S."/>
            <person name="Kaster A.K."/>
            <person name="Winkel M."/>
            <person name="Mussmann M."/>
            <person name="Bailey J."/>
        </authorList>
    </citation>
    <scope>NUCLEOTIDE SEQUENCE [LARGE SCALE GENOMIC DNA]</scope>
    <source>
        <strain evidence="1">Hydrate Ridge</strain>
    </source>
</reference>
<accession>A0A0A6RS53</accession>
<name>A0A0A6RS53_9GAMM</name>
<dbReference type="AlphaFoldDB" id="A0A0A6RS53"/>
<proteinExistence type="predicted"/>
<evidence type="ECO:0000313" key="1">
    <source>
        <dbReference type="EMBL" id="KHD06711.1"/>
    </source>
</evidence>
<dbReference type="InterPro" id="IPR019270">
    <property type="entry name" value="DUF2283"/>
</dbReference>
<gene>
    <name evidence="1" type="ORF">PN36_06730</name>
</gene>
<dbReference type="EMBL" id="JSZA02000019">
    <property type="protein sequence ID" value="KHD06711.1"/>
    <property type="molecule type" value="Genomic_DNA"/>
</dbReference>
<organism evidence="1 2">
    <name type="scientific">Candidatus Thiomargarita nelsonii</name>
    <dbReference type="NCBI Taxonomy" id="1003181"/>
    <lineage>
        <taxon>Bacteria</taxon>
        <taxon>Pseudomonadati</taxon>
        <taxon>Pseudomonadota</taxon>
        <taxon>Gammaproteobacteria</taxon>
        <taxon>Thiotrichales</taxon>
        <taxon>Thiotrichaceae</taxon>
        <taxon>Thiomargarita</taxon>
    </lineage>
</organism>
<keyword evidence="2" id="KW-1185">Reference proteome</keyword>
<sequence length="92" mass="10863">MYPEIQYDQENELAYIALSDRQIEKSIESEDELFVYDVDKDGELVGIEILSVERLRENFKRFFHKEMEPSFSPALIPAYIIPQLYNKSRIAS</sequence>
<protein>
    <recommendedName>
        <fullName evidence="3">DUF2283 domain-containing protein</fullName>
    </recommendedName>
</protein>
<evidence type="ECO:0000313" key="2">
    <source>
        <dbReference type="Proteomes" id="UP000030428"/>
    </source>
</evidence>
<comment type="caution">
    <text evidence="1">The sequence shown here is derived from an EMBL/GenBank/DDBJ whole genome shotgun (WGS) entry which is preliminary data.</text>
</comment>
<dbReference type="Proteomes" id="UP000030428">
    <property type="component" value="Unassembled WGS sequence"/>
</dbReference>
<dbReference type="Pfam" id="PF10049">
    <property type="entry name" value="DUF2283"/>
    <property type="match status" value="1"/>
</dbReference>